<sequence length="202" mass="21855">MSTTLASIADHLDSIAVVGAGLFAGTALYITVGETPALQDFGLDEHWSFFPYMYKRAAVSQSIFGVTAGVAAIAHGTRINGSSFDRNLWIIAGTTFVAIIPYTVFIMFPTNNTIINDNKEAKLGKESQISVTQRKEILQKWAGLHLGRTIGSVASFSAMVFGLSRHSSLLLGCIISSKKIYNNFRADAEMSIALALNLVYLL</sequence>
<evidence type="ECO:0008006" key="4">
    <source>
        <dbReference type="Google" id="ProtNLM"/>
    </source>
</evidence>
<keyword evidence="1" id="KW-1133">Transmembrane helix</keyword>
<keyword evidence="1" id="KW-0472">Membrane</keyword>
<feature type="transmembrane region" description="Helical" evidence="1">
    <location>
        <begin position="88"/>
        <end position="108"/>
    </location>
</feature>
<protein>
    <recommendedName>
        <fullName evidence="4">DUF1772-domain-containing protein</fullName>
    </recommendedName>
</protein>
<keyword evidence="1" id="KW-0812">Transmembrane</keyword>
<feature type="non-terminal residue" evidence="2">
    <location>
        <position position="1"/>
    </location>
</feature>
<dbReference type="PANTHER" id="PTHR36535:SF1">
    <property type="entry name" value="DUF1772 DOMAIN-CONTAINING PROTEIN"/>
    <property type="match status" value="1"/>
</dbReference>
<proteinExistence type="predicted"/>
<feature type="transmembrane region" description="Helical" evidence="1">
    <location>
        <begin position="52"/>
        <end position="76"/>
    </location>
</feature>
<dbReference type="PANTHER" id="PTHR36535">
    <property type="entry name" value="YALI0E30327P"/>
    <property type="match status" value="1"/>
</dbReference>
<gene>
    <name evidence="2" type="ORF">KXQ929_LOCUS46434</name>
</gene>
<name>A0A820IV81_9BILA</name>
<reference evidence="2" key="1">
    <citation type="submission" date="2021-02" db="EMBL/GenBank/DDBJ databases">
        <authorList>
            <person name="Nowell W R."/>
        </authorList>
    </citation>
    <scope>NUCLEOTIDE SEQUENCE</scope>
</reference>
<accession>A0A820IV81</accession>
<evidence type="ECO:0000256" key="1">
    <source>
        <dbReference type="SAM" id="Phobius"/>
    </source>
</evidence>
<dbReference type="InterPro" id="IPR013901">
    <property type="entry name" value="Anthrone_oxy"/>
</dbReference>
<organism evidence="2 3">
    <name type="scientific">Adineta steineri</name>
    <dbReference type="NCBI Taxonomy" id="433720"/>
    <lineage>
        <taxon>Eukaryota</taxon>
        <taxon>Metazoa</taxon>
        <taxon>Spiralia</taxon>
        <taxon>Gnathifera</taxon>
        <taxon>Rotifera</taxon>
        <taxon>Eurotatoria</taxon>
        <taxon>Bdelloidea</taxon>
        <taxon>Adinetida</taxon>
        <taxon>Adinetidae</taxon>
        <taxon>Adineta</taxon>
    </lineage>
</organism>
<feature type="transmembrane region" description="Helical" evidence="1">
    <location>
        <begin position="12"/>
        <end position="32"/>
    </location>
</feature>
<dbReference type="EMBL" id="CAJOBB010015484">
    <property type="protein sequence ID" value="CAF4317434.1"/>
    <property type="molecule type" value="Genomic_DNA"/>
</dbReference>
<evidence type="ECO:0000313" key="3">
    <source>
        <dbReference type="Proteomes" id="UP000663868"/>
    </source>
</evidence>
<evidence type="ECO:0000313" key="2">
    <source>
        <dbReference type="EMBL" id="CAF4317434.1"/>
    </source>
</evidence>
<comment type="caution">
    <text evidence="2">The sequence shown here is derived from an EMBL/GenBank/DDBJ whole genome shotgun (WGS) entry which is preliminary data.</text>
</comment>
<dbReference type="Pfam" id="PF08592">
    <property type="entry name" value="Anthrone_oxy"/>
    <property type="match status" value="1"/>
</dbReference>
<dbReference type="Proteomes" id="UP000663868">
    <property type="component" value="Unassembled WGS sequence"/>
</dbReference>
<dbReference type="AlphaFoldDB" id="A0A820IV81"/>